<evidence type="ECO:0000313" key="2">
    <source>
        <dbReference type="Proteomes" id="UP001597526"/>
    </source>
</evidence>
<reference evidence="2" key="1">
    <citation type="journal article" date="2019" name="Int. J. Syst. Evol. Microbiol.">
        <title>The Global Catalogue of Microorganisms (GCM) 10K type strain sequencing project: providing services to taxonomists for standard genome sequencing and annotation.</title>
        <authorList>
            <consortium name="The Broad Institute Genomics Platform"/>
            <consortium name="The Broad Institute Genome Sequencing Center for Infectious Disease"/>
            <person name="Wu L."/>
            <person name="Ma J."/>
        </authorList>
    </citation>
    <scope>NUCLEOTIDE SEQUENCE [LARGE SCALE GENOMIC DNA]</scope>
    <source>
        <strain evidence="2">KCTC 52368</strain>
    </source>
</reference>
<dbReference type="EMBL" id="JBHULB010000078">
    <property type="protein sequence ID" value="MFD2588394.1"/>
    <property type="molecule type" value="Genomic_DNA"/>
</dbReference>
<sequence length="138" mass="15841">MNDRYDTYQPEGFTTVNTYLFTEKPEALIFFLEKAFYAQEINRSINPQNGDIGNCILKIGDTCIMISQARGQFMGMRTALYLYVSDVDGIHKNALKHGAEELFIPADMDYGDRQSGVVDPAGNYWWISKRLHEKGYHE</sequence>
<dbReference type="InterPro" id="IPR029068">
    <property type="entry name" value="Glyas_Bleomycin-R_OHBP_Dase"/>
</dbReference>
<keyword evidence="2" id="KW-1185">Reference proteome</keyword>
<dbReference type="Gene3D" id="3.30.720.110">
    <property type="match status" value="1"/>
</dbReference>
<dbReference type="Proteomes" id="UP001597526">
    <property type="component" value="Unassembled WGS sequence"/>
</dbReference>
<accession>A0ABW5N0N6</accession>
<dbReference type="SUPFAM" id="SSF54593">
    <property type="entry name" value="Glyoxalase/Bleomycin resistance protein/Dihydroxybiphenyl dioxygenase"/>
    <property type="match status" value="1"/>
</dbReference>
<gene>
    <name evidence="1" type="ORF">ACFSQJ_15770</name>
</gene>
<protein>
    <submittedName>
        <fullName evidence="1">VOC family protein</fullName>
    </submittedName>
</protein>
<proteinExistence type="predicted"/>
<name>A0ABW5N0N6_9FLAO</name>
<dbReference type="PANTHER" id="PTHR34109:SF1">
    <property type="entry name" value="VOC DOMAIN-CONTAINING PROTEIN"/>
    <property type="match status" value="1"/>
</dbReference>
<dbReference type="PANTHER" id="PTHR34109">
    <property type="entry name" value="BNAUNNG04460D PROTEIN-RELATED"/>
    <property type="match status" value="1"/>
</dbReference>
<evidence type="ECO:0000313" key="1">
    <source>
        <dbReference type="EMBL" id="MFD2588394.1"/>
    </source>
</evidence>
<organism evidence="1 2">
    <name type="scientific">Croceitalea marina</name>
    <dbReference type="NCBI Taxonomy" id="1775166"/>
    <lineage>
        <taxon>Bacteria</taxon>
        <taxon>Pseudomonadati</taxon>
        <taxon>Bacteroidota</taxon>
        <taxon>Flavobacteriia</taxon>
        <taxon>Flavobacteriales</taxon>
        <taxon>Flavobacteriaceae</taxon>
        <taxon>Croceitalea</taxon>
    </lineage>
</organism>
<dbReference type="RefSeq" id="WP_377767922.1">
    <property type="nucleotide sequence ID" value="NZ_JBHULB010000078.1"/>
</dbReference>
<comment type="caution">
    <text evidence="1">The sequence shown here is derived from an EMBL/GenBank/DDBJ whole genome shotgun (WGS) entry which is preliminary data.</text>
</comment>